<dbReference type="GO" id="GO:0005829">
    <property type="term" value="C:cytosol"/>
    <property type="evidence" value="ECO:0007669"/>
    <property type="project" value="TreeGrafter"/>
</dbReference>
<dbReference type="PROSITE" id="PS51257">
    <property type="entry name" value="PROKAR_LIPOPROTEIN"/>
    <property type="match status" value="1"/>
</dbReference>
<comment type="caution">
    <text evidence="4">The sequence shown here is derived from an EMBL/GenBank/DDBJ whole genome shotgun (WGS) entry which is preliminary data.</text>
</comment>
<proteinExistence type="inferred from homology"/>
<accession>A0A3N0E5H6</accession>
<name>A0A3N0E5H6_SINP1</name>
<keyword evidence="2" id="KW-0119">Carbohydrate metabolism</keyword>
<dbReference type="AlphaFoldDB" id="A0A3N0E5H6"/>
<dbReference type="Pfam" id="PF10282">
    <property type="entry name" value="Lactonase"/>
    <property type="match status" value="1"/>
</dbReference>
<dbReference type="InterPro" id="IPR015943">
    <property type="entry name" value="WD40/YVTN_repeat-like_dom_sf"/>
</dbReference>
<keyword evidence="5" id="KW-1185">Reference proteome</keyword>
<protein>
    <submittedName>
        <fullName evidence="4">Lactonase family protein</fullName>
    </submittedName>
</protein>
<dbReference type="Gene3D" id="2.130.10.10">
    <property type="entry name" value="YVTN repeat-like/Quinoprotein amine dehydrogenase"/>
    <property type="match status" value="1"/>
</dbReference>
<dbReference type="InterPro" id="IPR050282">
    <property type="entry name" value="Cycloisomerase_2"/>
</dbReference>
<dbReference type="OrthoDB" id="9790815at2"/>
<dbReference type="PANTHER" id="PTHR30344:SF1">
    <property type="entry name" value="6-PHOSPHOGLUCONOLACTONASE"/>
    <property type="match status" value="1"/>
</dbReference>
<keyword evidence="2" id="KW-0313">Glucose metabolism</keyword>
<feature type="compositionally biased region" description="Basic and acidic residues" evidence="3">
    <location>
        <begin position="186"/>
        <end position="197"/>
    </location>
</feature>
<evidence type="ECO:0000256" key="1">
    <source>
        <dbReference type="ARBA" id="ARBA00005564"/>
    </source>
</evidence>
<sequence length="399" mass="43776">MLKKTLIFLICTMSLLACKDKKKESGISADKTEQSPETGEPKEASYAFVGTYTRKEGHVDGQAKGVYLLQRDDENGKLERESVAAEVVNPSYLAISPDKKNLYAVSEVASEGETGALYVYGLDEFQNPVFLQKLSTDAKAPCYVNLDSEGKYVFVVNYVGGVVKMYTRGEKGILSSADTVQLHGSGPDKDRQSESHPHSVVISPDNRFVFVPDLGSDKIWSFEIDREENKLLPLSNGFVSAAPGAGPRHLVFHPNGKYVYLINELNNTVNAFSFEAEKGLLSEIQTISTLPKGFNESSSAADIHVHPNGKFLYGSNRGHNSIVVYAIDQENGKLSPVQHQPVKGKTPRNFAIHPSGKQLYAANQDSGNIVQFAIDQETGKLSFETELDVNSPVCIKFYP</sequence>
<dbReference type="EMBL" id="RJTM01000107">
    <property type="protein sequence ID" value="RNL83104.1"/>
    <property type="molecule type" value="Genomic_DNA"/>
</dbReference>
<evidence type="ECO:0000313" key="4">
    <source>
        <dbReference type="EMBL" id="RNL83104.1"/>
    </source>
</evidence>
<dbReference type="PANTHER" id="PTHR30344">
    <property type="entry name" value="6-PHOSPHOGLUCONOLACTONASE-RELATED"/>
    <property type="match status" value="1"/>
</dbReference>
<evidence type="ECO:0000313" key="5">
    <source>
        <dbReference type="Proteomes" id="UP000267469"/>
    </source>
</evidence>
<organism evidence="4 5">
    <name type="scientific">Sinomicrobium pectinilyticum</name>
    <dbReference type="NCBI Taxonomy" id="1084421"/>
    <lineage>
        <taxon>Bacteria</taxon>
        <taxon>Pseudomonadati</taxon>
        <taxon>Bacteroidota</taxon>
        <taxon>Flavobacteriia</taxon>
        <taxon>Flavobacteriales</taxon>
        <taxon>Flavobacteriaceae</taxon>
        <taxon>Sinomicrobium</taxon>
    </lineage>
</organism>
<dbReference type="FunFam" id="2.130.10.10:FF:000306">
    <property type="entry name" value="3-carboxymuconate cyclase"/>
    <property type="match status" value="1"/>
</dbReference>
<evidence type="ECO:0000256" key="2">
    <source>
        <dbReference type="ARBA" id="ARBA00022526"/>
    </source>
</evidence>
<comment type="similarity">
    <text evidence="1">Belongs to the cycloisomerase 2 family.</text>
</comment>
<feature type="region of interest" description="Disordered" evidence="3">
    <location>
        <begin position="179"/>
        <end position="198"/>
    </location>
</feature>
<evidence type="ECO:0000256" key="3">
    <source>
        <dbReference type="SAM" id="MobiDB-lite"/>
    </source>
</evidence>
<reference evidence="4 5" key="1">
    <citation type="submission" date="2018-10" db="EMBL/GenBank/DDBJ databases">
        <title>Sinomicrobium pectinilyticum sp. nov., a pectinase-producing bacterium isolated from alkaline and saline soil, and emended description of the genus Sinomicrobium.</title>
        <authorList>
            <person name="Cheng B."/>
            <person name="Li C."/>
            <person name="Lai Q."/>
            <person name="Du M."/>
            <person name="Shao Z."/>
            <person name="Xu P."/>
            <person name="Yang C."/>
        </authorList>
    </citation>
    <scope>NUCLEOTIDE SEQUENCE [LARGE SCALE GENOMIC DNA]</scope>
    <source>
        <strain evidence="4 5">5DNS001</strain>
    </source>
</reference>
<dbReference type="GO" id="GO:0006006">
    <property type="term" value="P:glucose metabolic process"/>
    <property type="evidence" value="ECO:0007669"/>
    <property type="project" value="UniProtKB-KW"/>
</dbReference>
<dbReference type="RefSeq" id="WP_123216965.1">
    <property type="nucleotide sequence ID" value="NZ_RJTM01000107.1"/>
</dbReference>
<dbReference type="SUPFAM" id="SSF75011">
    <property type="entry name" value="3-carboxy-cis,cis-mucoante lactonizing enzyme"/>
    <property type="match status" value="1"/>
</dbReference>
<dbReference type="Proteomes" id="UP000267469">
    <property type="component" value="Unassembled WGS sequence"/>
</dbReference>
<dbReference type="InterPro" id="IPR019405">
    <property type="entry name" value="Lactonase_7-beta_prop"/>
</dbReference>
<dbReference type="GO" id="GO:0017057">
    <property type="term" value="F:6-phosphogluconolactonase activity"/>
    <property type="evidence" value="ECO:0007669"/>
    <property type="project" value="TreeGrafter"/>
</dbReference>
<gene>
    <name evidence="4" type="ORF">ED312_15690</name>
</gene>